<dbReference type="eggNOG" id="COG1770">
    <property type="taxonomic scope" value="Bacteria"/>
</dbReference>
<dbReference type="OrthoDB" id="9801421at2"/>
<feature type="domain" description="Peptidase S9 prolyl oligopeptidase catalytic" evidence="6">
    <location>
        <begin position="472"/>
        <end position="663"/>
    </location>
</feature>
<dbReference type="Gene3D" id="3.40.50.1820">
    <property type="entry name" value="alpha/beta hydrolase"/>
    <property type="match status" value="1"/>
</dbReference>
<feature type="signal peptide" evidence="5">
    <location>
        <begin position="1"/>
        <end position="22"/>
    </location>
</feature>
<keyword evidence="4" id="KW-0720">Serine protease</keyword>
<dbReference type="GO" id="GO:0006508">
    <property type="term" value="P:proteolysis"/>
    <property type="evidence" value="ECO:0007669"/>
    <property type="project" value="UniProtKB-KW"/>
</dbReference>
<dbReference type="InterPro" id="IPR029058">
    <property type="entry name" value="AB_hydrolase_fold"/>
</dbReference>
<keyword evidence="2 8" id="KW-0645">Protease</keyword>
<dbReference type="InterPro" id="IPR002470">
    <property type="entry name" value="Peptidase_S9A"/>
</dbReference>
<dbReference type="InterPro" id="IPR023302">
    <property type="entry name" value="Pept_S9A_N"/>
</dbReference>
<organism evidence="8 9">
    <name type="scientific">Advenella mimigardefordensis (strain DSM 17166 / LMG 22922 / DPN7)</name>
    <dbReference type="NCBI Taxonomy" id="1247726"/>
    <lineage>
        <taxon>Bacteria</taxon>
        <taxon>Pseudomonadati</taxon>
        <taxon>Pseudomonadota</taxon>
        <taxon>Betaproteobacteria</taxon>
        <taxon>Burkholderiales</taxon>
        <taxon>Alcaligenaceae</taxon>
    </lineage>
</organism>
<dbReference type="SUPFAM" id="SSF53474">
    <property type="entry name" value="alpha/beta-Hydrolases"/>
    <property type="match status" value="1"/>
</dbReference>
<dbReference type="PATRIC" id="fig|1247726.3.peg.3584"/>
<feature type="chain" id="PRO_5004792989" evidence="5">
    <location>
        <begin position="23"/>
        <end position="685"/>
    </location>
</feature>
<dbReference type="HOGENOM" id="CLU_011290_5_0_4"/>
<evidence type="ECO:0000313" key="9">
    <source>
        <dbReference type="Proteomes" id="UP000019095"/>
    </source>
</evidence>
<dbReference type="PANTHER" id="PTHR11757">
    <property type="entry name" value="PROTEASE FAMILY S9A OLIGOPEPTIDASE"/>
    <property type="match status" value="1"/>
</dbReference>
<dbReference type="EMBL" id="CP003915">
    <property type="protein sequence ID" value="AHG65302.1"/>
    <property type="molecule type" value="Genomic_DNA"/>
</dbReference>
<proteinExistence type="inferred from homology"/>
<dbReference type="EC" id="3.4.21.83" evidence="8"/>
<evidence type="ECO:0000256" key="4">
    <source>
        <dbReference type="ARBA" id="ARBA00022825"/>
    </source>
</evidence>
<keyword evidence="3 8" id="KW-0378">Hydrolase</keyword>
<comment type="similarity">
    <text evidence="1">Belongs to the peptidase S9A family.</text>
</comment>
<reference evidence="8 9" key="1">
    <citation type="journal article" date="2014" name="Microbiology">
        <title>Unravelling the complete genome sequence of Advenella mimigardefordensis strain DPN7T and novel insights in the catabolism of the xenobiotic polythioester precursor 3,3'-dithiodipropionate.</title>
        <authorList>
            <person name="Wubbeler J.H."/>
            <person name="Hiessl S."/>
            <person name="Schuldes J."/>
            <person name="Thurmer A."/>
            <person name="Daniel R."/>
            <person name="Steinbuchel A."/>
        </authorList>
    </citation>
    <scope>NUCLEOTIDE SEQUENCE [LARGE SCALE GENOMIC DNA]</scope>
    <source>
        <strain evidence="9">DSM 17166 / LMG 22922 / DPN7</strain>
    </source>
</reference>
<dbReference type="PANTHER" id="PTHR11757:SF19">
    <property type="entry name" value="PROLYL ENDOPEPTIDASE-LIKE"/>
    <property type="match status" value="1"/>
</dbReference>
<name>W0PHQ4_ADVMD</name>
<feature type="domain" description="Peptidase S9A N-terminal" evidence="7">
    <location>
        <begin position="43"/>
        <end position="405"/>
    </location>
</feature>
<dbReference type="Gene3D" id="2.130.10.120">
    <property type="entry name" value="Prolyl oligopeptidase, N-terminal domain"/>
    <property type="match status" value="1"/>
</dbReference>
<dbReference type="Proteomes" id="UP000019095">
    <property type="component" value="Chromosome"/>
</dbReference>
<gene>
    <name evidence="8" type="primary">ptrB</name>
    <name evidence="8" type="ORF">MIM_c32380</name>
</gene>
<accession>W0PHQ4</accession>
<evidence type="ECO:0000256" key="5">
    <source>
        <dbReference type="SAM" id="SignalP"/>
    </source>
</evidence>
<dbReference type="RefSeq" id="WP_025373973.1">
    <property type="nucleotide sequence ID" value="NZ_CP003915.1"/>
</dbReference>
<dbReference type="InterPro" id="IPR001375">
    <property type="entry name" value="Peptidase_S9_cat"/>
</dbReference>
<evidence type="ECO:0000256" key="3">
    <source>
        <dbReference type="ARBA" id="ARBA00022801"/>
    </source>
</evidence>
<dbReference type="GO" id="GO:0004252">
    <property type="term" value="F:serine-type endopeptidase activity"/>
    <property type="evidence" value="ECO:0007669"/>
    <property type="project" value="UniProtKB-EC"/>
</dbReference>
<dbReference type="Pfam" id="PF00326">
    <property type="entry name" value="Peptidase_S9"/>
    <property type="match status" value="1"/>
</dbReference>
<keyword evidence="9" id="KW-1185">Reference proteome</keyword>
<dbReference type="KEGG" id="amim:MIM_c32380"/>
<dbReference type="AlphaFoldDB" id="W0PHQ4"/>
<dbReference type="InterPro" id="IPR051543">
    <property type="entry name" value="Serine_Peptidase_S9A"/>
</dbReference>
<dbReference type="SUPFAM" id="SSF50993">
    <property type="entry name" value="Peptidase/esterase 'gauge' domain"/>
    <property type="match status" value="1"/>
</dbReference>
<sequence length="685" mass="76730">MRIVLFAIVCCVVGLGVSGAFSPDDQALLQSAASLVAAQQREENQRVERYLASEKQLGRQLAAEMHARRQQGQRPETWTVNGIEYRKQRHGRHITIERFDASHKHWLPVIDSRTRTGTGEQQNGVSLTTSFYVMRTPVISPDNRYALLPEAFVDDDLYRVSVWDIEAGRQIDQASHQSVGELVWAGDSRSFYYIQAGQNGGASALIWHQVPGAETTSQPVGATERQVYQAVSHASGLSIAAASSGRYLILTEDTGAGTDVKLIDLSSATPFLLTLDGLKPQADNLVDHAADGFYMRSNQDGRFALYLAQDRRGYWKKIYTPDASAHVEGFQVLRDWVILRIQEQGVSALRYWHKGDRQRVRQVPFPDHRYKVWMPTGSSGNVLVLGYTSPTVPPVRVSFDMAREQWLTDWPKEQQAYQTRYLHIPVRDGVKIPVTLIWRTSDTPEAGAPLLVTGYGAYGFSLSPVYGTSYKSLLDRGFVYAMIHVRGGGELGEEWHAQGRGRNKKNSFNDFVDVTRHLQRRFHAYDRTYAMGESAGGLLVAASMIQAPSLYSGVILQVPFLDVSGVMAQDQPRFGELERAEWGRPGNSDDLAYIDSYSPSRTVASTCYPPILMIAAAHDARTPSREARDFLGQLRNNKCNENSTFLFTEPDAGHAGSVDRVARNIMSYQFILKLDRMNRRQQVQE</sequence>
<evidence type="ECO:0000313" key="8">
    <source>
        <dbReference type="EMBL" id="AHG65302.1"/>
    </source>
</evidence>
<evidence type="ECO:0000259" key="6">
    <source>
        <dbReference type="Pfam" id="PF00326"/>
    </source>
</evidence>
<dbReference type="Pfam" id="PF02897">
    <property type="entry name" value="Peptidase_S9_N"/>
    <property type="match status" value="1"/>
</dbReference>
<dbReference type="STRING" id="1247726.MIM_c32380"/>
<evidence type="ECO:0000256" key="2">
    <source>
        <dbReference type="ARBA" id="ARBA00022670"/>
    </source>
</evidence>
<dbReference type="PRINTS" id="PR00862">
    <property type="entry name" value="PROLIGOPTASE"/>
</dbReference>
<protein>
    <submittedName>
        <fullName evidence="8">Protease 2</fullName>
        <ecNumber evidence="8">3.4.21.83</ecNumber>
    </submittedName>
</protein>
<evidence type="ECO:0000259" key="7">
    <source>
        <dbReference type="Pfam" id="PF02897"/>
    </source>
</evidence>
<evidence type="ECO:0000256" key="1">
    <source>
        <dbReference type="ARBA" id="ARBA00005228"/>
    </source>
</evidence>
<keyword evidence="5" id="KW-0732">Signal</keyword>